<proteinExistence type="predicted"/>
<evidence type="ECO:0000313" key="1">
    <source>
        <dbReference type="EMBL" id="AVJ29114.1"/>
    </source>
</evidence>
<name>A0A2S0IAW3_9BURK</name>
<keyword evidence="2" id="KW-1185">Reference proteome</keyword>
<gene>
    <name evidence="1" type="ORF">CLM73_19445</name>
</gene>
<organism evidence="1 2">
    <name type="scientific">Achromobacter spanius</name>
    <dbReference type="NCBI Taxonomy" id="217203"/>
    <lineage>
        <taxon>Bacteria</taxon>
        <taxon>Pseudomonadati</taxon>
        <taxon>Pseudomonadota</taxon>
        <taxon>Betaproteobacteria</taxon>
        <taxon>Burkholderiales</taxon>
        <taxon>Alcaligenaceae</taxon>
        <taxon>Achromobacter</taxon>
    </lineage>
</organism>
<reference evidence="1 2" key="1">
    <citation type="submission" date="2017-09" db="EMBL/GenBank/DDBJ databases">
        <title>Genomic, metabolic, and phenotypic characteristics of bacterial isolates from the natural microbiome of the model nematode Caenorhabditis elegans.</title>
        <authorList>
            <person name="Zimmermann J."/>
            <person name="Obeng N."/>
            <person name="Yang W."/>
            <person name="Obeng O."/>
            <person name="Kissoyan K."/>
            <person name="Pees B."/>
            <person name="Dirksen P."/>
            <person name="Hoppner M."/>
            <person name="Franke A."/>
            <person name="Rosenstiel P."/>
            <person name="Leippe M."/>
            <person name="Dierking K."/>
            <person name="Kaleta C."/>
            <person name="Schulenburg H."/>
        </authorList>
    </citation>
    <scope>NUCLEOTIDE SEQUENCE [LARGE SCALE GENOMIC DNA]</scope>
    <source>
        <strain evidence="1 2">MYb73</strain>
    </source>
</reference>
<accession>A0A2S0IAW3</accession>
<evidence type="ECO:0000313" key="2">
    <source>
        <dbReference type="Proteomes" id="UP000239477"/>
    </source>
</evidence>
<protein>
    <submittedName>
        <fullName evidence="1">Uncharacterized protein</fullName>
    </submittedName>
</protein>
<dbReference type="Proteomes" id="UP000239477">
    <property type="component" value="Chromosome"/>
</dbReference>
<dbReference type="EMBL" id="CP023270">
    <property type="protein sequence ID" value="AVJ29114.1"/>
    <property type="molecule type" value="Genomic_DNA"/>
</dbReference>
<sequence>MGQGRLWPGVGRALCEANKTIDFRTSILNVVDEEDWLKTCCMVERGGWNIHQRALARYVLGATRKHSLSSDGG</sequence>
<dbReference type="AlphaFoldDB" id="A0A2S0IAW3"/>